<dbReference type="InterPro" id="IPR050222">
    <property type="entry name" value="MATE_MdtK"/>
</dbReference>
<keyword evidence="5 10" id="KW-0812">Transmembrane</keyword>
<evidence type="ECO:0000256" key="7">
    <source>
        <dbReference type="ARBA" id="ARBA00023065"/>
    </source>
</evidence>
<evidence type="ECO:0000256" key="1">
    <source>
        <dbReference type="ARBA" id="ARBA00004651"/>
    </source>
</evidence>
<feature type="transmembrane region" description="Helical" evidence="10">
    <location>
        <begin position="119"/>
        <end position="137"/>
    </location>
</feature>
<evidence type="ECO:0000256" key="3">
    <source>
        <dbReference type="ARBA" id="ARBA00022449"/>
    </source>
</evidence>
<keyword evidence="8 10" id="KW-0472">Membrane</keyword>
<evidence type="ECO:0000256" key="9">
    <source>
        <dbReference type="ARBA" id="ARBA00031636"/>
    </source>
</evidence>
<feature type="transmembrane region" description="Helical" evidence="10">
    <location>
        <begin position="76"/>
        <end position="99"/>
    </location>
</feature>
<comment type="caution">
    <text evidence="11">The sequence shown here is derived from an EMBL/GenBank/DDBJ whole genome shotgun (WGS) entry which is preliminary data.</text>
</comment>
<keyword evidence="2" id="KW-0813">Transport</keyword>
<sequence length="479" mass="51339">MSNTANQIEPPSGREAPVELGGMLAGLSLPKQILTLALWPFLQNVMGTMVSFADRIIAGQTIADSLQNHVFNAMGLAMYVAWLMMILQGAIATGAQALVSRAFGAHDEELTEKGTAQSLILGVISGVLSGVLIWSVAPVLTRFFGLEGLSAEYAIQYLRIISYSAPLSGVLFVANACLRAGGDTKTPFVAMTVVNVVNVVLSIWFMNGLMPPDEMGIAGLAWGTFGGWAVGAVLIIWTLLPHSKSQPVVALRTSYLSWDWAVGQRIVRVGLPQLVEIIGMWSIHAFGVWMVANRLSSSDAIGAHGMVVQIESISFMPGFALGMAASTLAGQYLGAQSKEGAVHAVRMCWYVAMVVMGVIGIGLVIFAPQLVAVMSSDGGPQAAMAIEVIRYVGWVQPFFATAMVMKMSMRGAGATVIVMVFSFGIMALFRVGLLYGAFQYFGESMTLTKVWWIMMLDLIVQAVVFVGVHVRGKWLEAEV</sequence>
<dbReference type="PANTHER" id="PTHR43298">
    <property type="entry name" value="MULTIDRUG RESISTANCE PROTEIN NORM-RELATED"/>
    <property type="match status" value="1"/>
</dbReference>
<feature type="transmembrane region" description="Helical" evidence="10">
    <location>
        <begin position="219"/>
        <end position="240"/>
    </location>
</feature>
<evidence type="ECO:0000256" key="8">
    <source>
        <dbReference type="ARBA" id="ARBA00023136"/>
    </source>
</evidence>
<dbReference type="RefSeq" id="WP_377086395.1">
    <property type="nucleotide sequence ID" value="NZ_JBHSJL010000014.1"/>
</dbReference>
<organism evidence="11 12">
    <name type="scientific">Rubritalea tangerina</name>
    <dbReference type="NCBI Taxonomy" id="430798"/>
    <lineage>
        <taxon>Bacteria</taxon>
        <taxon>Pseudomonadati</taxon>
        <taxon>Verrucomicrobiota</taxon>
        <taxon>Verrucomicrobiia</taxon>
        <taxon>Verrucomicrobiales</taxon>
        <taxon>Rubritaleaceae</taxon>
        <taxon>Rubritalea</taxon>
    </lineage>
</organism>
<reference evidence="12" key="1">
    <citation type="journal article" date="2019" name="Int. J. Syst. Evol. Microbiol.">
        <title>The Global Catalogue of Microorganisms (GCM) 10K type strain sequencing project: providing services to taxonomists for standard genome sequencing and annotation.</title>
        <authorList>
            <consortium name="The Broad Institute Genomics Platform"/>
            <consortium name="The Broad Institute Genome Sequencing Center for Infectious Disease"/>
            <person name="Wu L."/>
            <person name="Ma J."/>
        </authorList>
    </citation>
    <scope>NUCLEOTIDE SEQUENCE [LARGE SCALE GENOMIC DNA]</scope>
    <source>
        <strain evidence="12">CCUG 57942</strain>
    </source>
</reference>
<comment type="subcellular location">
    <subcellularLocation>
        <location evidence="1">Cell membrane</location>
        <topology evidence="1">Multi-pass membrane protein</topology>
    </subcellularLocation>
</comment>
<dbReference type="PIRSF" id="PIRSF006603">
    <property type="entry name" value="DinF"/>
    <property type="match status" value="1"/>
</dbReference>
<feature type="transmembrane region" description="Helical" evidence="10">
    <location>
        <begin position="347"/>
        <end position="368"/>
    </location>
</feature>
<accession>A0ABW4Z8T3</accession>
<dbReference type="InterPro" id="IPR048279">
    <property type="entry name" value="MdtK-like"/>
</dbReference>
<keyword evidence="3" id="KW-0050">Antiport</keyword>
<dbReference type="Pfam" id="PF01554">
    <property type="entry name" value="MatE"/>
    <property type="match status" value="2"/>
</dbReference>
<proteinExistence type="predicted"/>
<evidence type="ECO:0000256" key="5">
    <source>
        <dbReference type="ARBA" id="ARBA00022692"/>
    </source>
</evidence>
<dbReference type="PANTHER" id="PTHR43298:SF2">
    <property type="entry name" value="FMN_FAD EXPORTER YEEO-RELATED"/>
    <property type="match status" value="1"/>
</dbReference>
<feature type="transmembrane region" description="Helical" evidence="10">
    <location>
        <begin position="157"/>
        <end position="176"/>
    </location>
</feature>
<dbReference type="EMBL" id="JBHUJB010000022">
    <property type="protein sequence ID" value="MFD2158389.1"/>
    <property type="molecule type" value="Genomic_DNA"/>
</dbReference>
<dbReference type="Proteomes" id="UP001597389">
    <property type="component" value="Unassembled WGS sequence"/>
</dbReference>
<keyword evidence="4" id="KW-1003">Cell membrane</keyword>
<evidence type="ECO:0000256" key="4">
    <source>
        <dbReference type="ARBA" id="ARBA00022475"/>
    </source>
</evidence>
<dbReference type="NCBIfam" id="TIGR00797">
    <property type="entry name" value="matE"/>
    <property type="match status" value="1"/>
</dbReference>
<feature type="transmembrane region" description="Helical" evidence="10">
    <location>
        <begin position="274"/>
        <end position="292"/>
    </location>
</feature>
<evidence type="ECO:0000256" key="6">
    <source>
        <dbReference type="ARBA" id="ARBA00022989"/>
    </source>
</evidence>
<feature type="transmembrane region" description="Helical" evidence="10">
    <location>
        <begin position="417"/>
        <end position="438"/>
    </location>
</feature>
<evidence type="ECO:0000313" key="12">
    <source>
        <dbReference type="Proteomes" id="UP001597389"/>
    </source>
</evidence>
<evidence type="ECO:0000256" key="10">
    <source>
        <dbReference type="SAM" id="Phobius"/>
    </source>
</evidence>
<keyword evidence="7" id="KW-0406">Ion transport</keyword>
<protein>
    <recommendedName>
        <fullName evidence="9">Multidrug-efflux transporter</fullName>
    </recommendedName>
</protein>
<keyword evidence="12" id="KW-1185">Reference proteome</keyword>
<feature type="transmembrane region" description="Helical" evidence="10">
    <location>
        <begin position="450"/>
        <end position="470"/>
    </location>
</feature>
<evidence type="ECO:0000256" key="2">
    <source>
        <dbReference type="ARBA" id="ARBA00022448"/>
    </source>
</evidence>
<name>A0ABW4Z8T3_9BACT</name>
<keyword evidence="6 10" id="KW-1133">Transmembrane helix</keyword>
<feature type="transmembrane region" description="Helical" evidence="10">
    <location>
        <begin position="188"/>
        <end position="207"/>
    </location>
</feature>
<feature type="transmembrane region" description="Helical" evidence="10">
    <location>
        <begin position="312"/>
        <end position="335"/>
    </location>
</feature>
<gene>
    <name evidence="11" type="ORF">ACFSW8_05725</name>
</gene>
<dbReference type="InterPro" id="IPR002528">
    <property type="entry name" value="MATE_fam"/>
</dbReference>
<dbReference type="CDD" id="cd13137">
    <property type="entry name" value="MATE_NorM_like"/>
    <property type="match status" value="1"/>
</dbReference>
<evidence type="ECO:0000313" key="11">
    <source>
        <dbReference type="EMBL" id="MFD2158389.1"/>
    </source>
</evidence>
<feature type="transmembrane region" description="Helical" evidence="10">
    <location>
        <begin position="388"/>
        <end position="405"/>
    </location>
</feature>